<dbReference type="Pfam" id="PF18312">
    <property type="entry name" value="ScsC_N"/>
    <property type="match status" value="1"/>
</dbReference>
<evidence type="ECO:0000259" key="5">
    <source>
        <dbReference type="PROSITE" id="PS51352"/>
    </source>
</evidence>
<dbReference type="InterPro" id="IPR036249">
    <property type="entry name" value="Thioredoxin-like_sf"/>
</dbReference>
<organism evidence="6 7">
    <name type="scientific">Fodinicurvata halophila</name>
    <dbReference type="NCBI Taxonomy" id="1419723"/>
    <lineage>
        <taxon>Bacteria</taxon>
        <taxon>Pseudomonadati</taxon>
        <taxon>Pseudomonadota</taxon>
        <taxon>Alphaproteobacteria</taxon>
        <taxon>Rhodospirillales</taxon>
        <taxon>Rhodovibrionaceae</taxon>
        <taxon>Fodinicurvata</taxon>
    </lineage>
</organism>
<evidence type="ECO:0000313" key="7">
    <source>
        <dbReference type="Proteomes" id="UP001595799"/>
    </source>
</evidence>
<evidence type="ECO:0000256" key="4">
    <source>
        <dbReference type="ARBA" id="ARBA00023284"/>
    </source>
</evidence>
<dbReference type="EMBL" id="JBHSCW010000001">
    <property type="protein sequence ID" value="MFC4349972.1"/>
    <property type="molecule type" value="Genomic_DNA"/>
</dbReference>
<evidence type="ECO:0000256" key="1">
    <source>
        <dbReference type="ARBA" id="ARBA00022729"/>
    </source>
</evidence>
<dbReference type="RefSeq" id="WP_382419968.1">
    <property type="nucleotide sequence ID" value="NZ_JBHSCW010000001.1"/>
</dbReference>
<keyword evidence="7" id="KW-1185">Reference proteome</keyword>
<comment type="caution">
    <text evidence="6">The sequence shown here is derived from an EMBL/GenBank/DDBJ whole genome shotgun (WGS) entry which is preliminary data.</text>
</comment>
<dbReference type="InterPro" id="IPR041205">
    <property type="entry name" value="ScsC_N"/>
</dbReference>
<gene>
    <name evidence="6" type="ORF">ACFOW6_00295</name>
</gene>
<dbReference type="Proteomes" id="UP001595799">
    <property type="component" value="Unassembled WGS sequence"/>
</dbReference>
<dbReference type="PROSITE" id="PS51352">
    <property type="entry name" value="THIOREDOXIN_2"/>
    <property type="match status" value="1"/>
</dbReference>
<keyword evidence="2" id="KW-0560">Oxidoreductase</keyword>
<dbReference type="PANTHER" id="PTHR13887:SF14">
    <property type="entry name" value="DISULFIDE BOND FORMATION PROTEIN D"/>
    <property type="match status" value="1"/>
</dbReference>
<name>A0ABV8UFD2_9PROT</name>
<dbReference type="InterPro" id="IPR013766">
    <property type="entry name" value="Thioredoxin_domain"/>
</dbReference>
<proteinExistence type="predicted"/>
<evidence type="ECO:0000313" key="6">
    <source>
        <dbReference type="EMBL" id="MFC4349972.1"/>
    </source>
</evidence>
<sequence length="211" mass="24026">MERVVENYILENPEIILRALEVLETRKQEEAQRSRQQALEENRDALFRDQTTPVLGNPDGQLTLVEFFDYQCGYCKEASPGLQQLLERNAEVRLVMKEFPILGQASMTAARAALAAREQDRYEELHWALMAHRGQLDENRIMDIAEEAGLDTEQLREDMGSPHIDEELRRNYALAENLNINSTPTFVTPSAVIPGALPADRLESMLEDQAD</sequence>
<keyword evidence="3" id="KW-1015">Disulfide bond</keyword>
<evidence type="ECO:0000256" key="3">
    <source>
        <dbReference type="ARBA" id="ARBA00023157"/>
    </source>
</evidence>
<dbReference type="PANTHER" id="PTHR13887">
    <property type="entry name" value="GLUTATHIONE S-TRANSFERASE KAPPA"/>
    <property type="match status" value="1"/>
</dbReference>
<dbReference type="Pfam" id="PF01323">
    <property type="entry name" value="DSBA"/>
    <property type="match status" value="1"/>
</dbReference>
<keyword evidence="4" id="KW-0676">Redox-active center</keyword>
<feature type="domain" description="Thioredoxin" evidence="5">
    <location>
        <begin position="28"/>
        <end position="211"/>
    </location>
</feature>
<dbReference type="InterPro" id="IPR001853">
    <property type="entry name" value="DSBA-like_thioredoxin_dom"/>
</dbReference>
<protein>
    <submittedName>
        <fullName evidence="6">DsbA family protein</fullName>
    </submittedName>
</protein>
<keyword evidence="1" id="KW-0732">Signal</keyword>
<dbReference type="Gene3D" id="3.40.30.10">
    <property type="entry name" value="Glutaredoxin"/>
    <property type="match status" value="1"/>
</dbReference>
<accession>A0ABV8UFD2</accession>
<dbReference type="SUPFAM" id="SSF52833">
    <property type="entry name" value="Thioredoxin-like"/>
    <property type="match status" value="1"/>
</dbReference>
<dbReference type="CDD" id="cd03023">
    <property type="entry name" value="DsbA_Com1_like"/>
    <property type="match status" value="1"/>
</dbReference>
<evidence type="ECO:0000256" key="2">
    <source>
        <dbReference type="ARBA" id="ARBA00023002"/>
    </source>
</evidence>
<reference evidence="7" key="1">
    <citation type="journal article" date="2019" name="Int. J. Syst. Evol. Microbiol.">
        <title>The Global Catalogue of Microorganisms (GCM) 10K type strain sequencing project: providing services to taxonomists for standard genome sequencing and annotation.</title>
        <authorList>
            <consortium name="The Broad Institute Genomics Platform"/>
            <consortium name="The Broad Institute Genome Sequencing Center for Infectious Disease"/>
            <person name="Wu L."/>
            <person name="Ma J."/>
        </authorList>
    </citation>
    <scope>NUCLEOTIDE SEQUENCE [LARGE SCALE GENOMIC DNA]</scope>
    <source>
        <strain evidence="7">CECT 8472</strain>
    </source>
</reference>